<evidence type="ECO:0000313" key="4">
    <source>
        <dbReference type="Proteomes" id="UP000240760"/>
    </source>
</evidence>
<feature type="transmembrane region" description="Helical" evidence="2">
    <location>
        <begin position="12"/>
        <end position="43"/>
    </location>
</feature>
<dbReference type="Proteomes" id="UP000240760">
    <property type="component" value="Unassembled WGS sequence"/>
</dbReference>
<gene>
    <name evidence="3" type="ORF">M440DRAFT_1256458</name>
</gene>
<evidence type="ECO:0000256" key="1">
    <source>
        <dbReference type="SAM" id="MobiDB-lite"/>
    </source>
</evidence>
<keyword evidence="4" id="KW-1185">Reference proteome</keyword>
<reference evidence="3 4" key="1">
    <citation type="submission" date="2016-07" db="EMBL/GenBank/DDBJ databases">
        <title>Multiple horizontal gene transfer events from other fungi enriched the ability of initially mycotrophic Trichoderma (Ascomycota) to feed on dead plant biomass.</title>
        <authorList>
            <consortium name="DOE Joint Genome Institute"/>
            <person name="Aerts A."/>
            <person name="Atanasova L."/>
            <person name="Chenthamara K."/>
            <person name="Zhang J."/>
            <person name="Grujic M."/>
            <person name="Henrissat B."/>
            <person name="Kuo A."/>
            <person name="Salamov A."/>
            <person name="Lipzen A."/>
            <person name="Labutti K."/>
            <person name="Barry K."/>
            <person name="Miao Y."/>
            <person name="Rahimi M.J."/>
            <person name="Shen Q."/>
            <person name="Grigoriev I.V."/>
            <person name="Kubicek C.P."/>
            <person name="Druzhinina I.S."/>
        </authorList>
    </citation>
    <scope>NUCLEOTIDE SEQUENCE [LARGE SCALE GENOMIC DNA]</scope>
    <source>
        <strain evidence="3 4">ATCC 18648</strain>
    </source>
</reference>
<name>A0A2T4C1T7_TRILO</name>
<evidence type="ECO:0000313" key="3">
    <source>
        <dbReference type="EMBL" id="PTB75523.1"/>
    </source>
</evidence>
<keyword evidence="2" id="KW-1133">Transmembrane helix</keyword>
<keyword evidence="2" id="KW-0812">Transmembrane</keyword>
<dbReference type="AlphaFoldDB" id="A0A2T4C1T7"/>
<organism evidence="3 4">
    <name type="scientific">Trichoderma longibrachiatum ATCC 18648</name>
    <dbReference type="NCBI Taxonomy" id="983965"/>
    <lineage>
        <taxon>Eukaryota</taxon>
        <taxon>Fungi</taxon>
        <taxon>Dikarya</taxon>
        <taxon>Ascomycota</taxon>
        <taxon>Pezizomycotina</taxon>
        <taxon>Sordariomycetes</taxon>
        <taxon>Hypocreomycetidae</taxon>
        <taxon>Hypocreales</taxon>
        <taxon>Hypocreaceae</taxon>
        <taxon>Trichoderma</taxon>
    </lineage>
</organism>
<dbReference type="EMBL" id="KZ679133">
    <property type="protein sequence ID" value="PTB75523.1"/>
    <property type="molecule type" value="Genomic_DNA"/>
</dbReference>
<proteinExistence type="predicted"/>
<evidence type="ECO:0000256" key="2">
    <source>
        <dbReference type="SAM" id="Phobius"/>
    </source>
</evidence>
<feature type="region of interest" description="Disordered" evidence="1">
    <location>
        <begin position="100"/>
        <end position="147"/>
    </location>
</feature>
<accession>A0A2T4C1T7</accession>
<protein>
    <submittedName>
        <fullName evidence="3">Uncharacterized protein</fullName>
    </submittedName>
</protein>
<keyword evidence="2" id="KW-0472">Membrane</keyword>
<sequence>MLTPLPTYTQMYTIYITAIHALPTLHAACLISIISYLSLFAILRPGRHLYYPPLTSPLIHLPLERMQSCSTPPPAISSGPASPTLLIHFRKPPRKACSIRSEYPRNIPHPSVLTSTPPLSLHDRPQPPLKHPCPKSHESPKRRPPPP</sequence>